<dbReference type="PROSITE" id="PS50949">
    <property type="entry name" value="HTH_GNTR"/>
    <property type="match status" value="2"/>
</dbReference>
<evidence type="ECO:0000313" key="6">
    <source>
        <dbReference type="EMBL" id="OYX57611.1"/>
    </source>
</evidence>
<dbReference type="SUPFAM" id="SSF46785">
    <property type="entry name" value="Winged helix' DNA-binding domain"/>
    <property type="match status" value="2"/>
</dbReference>
<keyword evidence="3" id="KW-0804">Transcription</keyword>
<evidence type="ECO:0000256" key="2">
    <source>
        <dbReference type="ARBA" id="ARBA00023125"/>
    </source>
</evidence>
<dbReference type="GO" id="GO:0003677">
    <property type="term" value="F:DNA binding"/>
    <property type="evidence" value="ECO:0007669"/>
    <property type="project" value="UniProtKB-KW"/>
</dbReference>
<keyword evidence="1" id="KW-0805">Transcription regulation</keyword>
<protein>
    <recommendedName>
        <fullName evidence="5">HTH gntR-type domain-containing protein</fullName>
    </recommendedName>
</protein>
<evidence type="ECO:0000259" key="5">
    <source>
        <dbReference type="PROSITE" id="PS50949"/>
    </source>
</evidence>
<dbReference type="InterPro" id="IPR036390">
    <property type="entry name" value="WH_DNA-bd_sf"/>
</dbReference>
<feature type="domain" description="HTH gntR-type" evidence="5">
    <location>
        <begin position="235"/>
        <end position="304"/>
    </location>
</feature>
<dbReference type="InterPro" id="IPR036388">
    <property type="entry name" value="WH-like_DNA-bd_sf"/>
</dbReference>
<proteinExistence type="predicted"/>
<dbReference type="InterPro" id="IPR000524">
    <property type="entry name" value="Tscrpt_reg_HTH_GntR"/>
</dbReference>
<feature type="domain" description="HTH gntR-type" evidence="5">
    <location>
        <begin position="1"/>
        <end position="58"/>
    </location>
</feature>
<organism evidence="6 7">
    <name type="scientific">Brevundimonas subvibrioides</name>
    <dbReference type="NCBI Taxonomy" id="74313"/>
    <lineage>
        <taxon>Bacteria</taxon>
        <taxon>Pseudomonadati</taxon>
        <taxon>Pseudomonadota</taxon>
        <taxon>Alphaproteobacteria</taxon>
        <taxon>Caulobacterales</taxon>
        <taxon>Caulobacteraceae</taxon>
        <taxon>Brevundimonas</taxon>
    </lineage>
</organism>
<dbReference type="Gene3D" id="1.10.10.10">
    <property type="entry name" value="Winged helix-like DNA-binding domain superfamily/Winged helix DNA-binding domain"/>
    <property type="match status" value="2"/>
</dbReference>
<dbReference type="PANTHER" id="PTHR44846">
    <property type="entry name" value="MANNOSYL-D-GLYCERATE TRANSPORT/METABOLISM SYSTEM REPRESSOR MNGR-RELATED"/>
    <property type="match status" value="1"/>
</dbReference>
<gene>
    <name evidence="6" type="ORF">B7Y86_05615</name>
</gene>
<dbReference type="Proteomes" id="UP000216147">
    <property type="component" value="Unassembled WGS sequence"/>
</dbReference>
<evidence type="ECO:0000256" key="3">
    <source>
        <dbReference type="ARBA" id="ARBA00023163"/>
    </source>
</evidence>
<dbReference type="GO" id="GO:0003700">
    <property type="term" value="F:DNA-binding transcription factor activity"/>
    <property type="evidence" value="ECO:0007669"/>
    <property type="project" value="InterPro"/>
</dbReference>
<accession>A0A258HKW3</accession>
<dbReference type="GO" id="GO:0045892">
    <property type="term" value="P:negative regulation of DNA-templated transcription"/>
    <property type="evidence" value="ECO:0007669"/>
    <property type="project" value="TreeGrafter"/>
</dbReference>
<dbReference type="EMBL" id="NCEQ01000005">
    <property type="protein sequence ID" value="OYX57611.1"/>
    <property type="molecule type" value="Genomic_DNA"/>
</dbReference>
<keyword evidence="2" id="KW-0238">DNA-binding</keyword>
<dbReference type="PANTHER" id="PTHR44846:SF17">
    <property type="entry name" value="GNTR-FAMILY TRANSCRIPTIONAL REGULATOR"/>
    <property type="match status" value="1"/>
</dbReference>
<feature type="region of interest" description="Disordered" evidence="4">
    <location>
        <begin position="216"/>
        <end position="239"/>
    </location>
</feature>
<dbReference type="AlphaFoldDB" id="A0A258HKW3"/>
<evidence type="ECO:0000256" key="4">
    <source>
        <dbReference type="SAM" id="MobiDB-lite"/>
    </source>
</evidence>
<reference evidence="6 7" key="1">
    <citation type="submission" date="2017-03" db="EMBL/GenBank/DDBJ databases">
        <title>Lifting the veil on microbial sulfur biogeochemistry in mining wastewaters.</title>
        <authorList>
            <person name="Kantor R.S."/>
            <person name="Colenbrander Nelson T."/>
            <person name="Marshall S."/>
            <person name="Bennett D."/>
            <person name="Apte S."/>
            <person name="Camacho D."/>
            <person name="Thomas B.C."/>
            <person name="Warren L.A."/>
            <person name="Banfield J.F."/>
        </authorList>
    </citation>
    <scope>NUCLEOTIDE SEQUENCE [LARGE SCALE GENOMIC DNA]</scope>
    <source>
        <strain evidence="6">32-68-21</strain>
    </source>
</reference>
<evidence type="ECO:0000256" key="1">
    <source>
        <dbReference type="ARBA" id="ARBA00023015"/>
    </source>
</evidence>
<evidence type="ECO:0000313" key="7">
    <source>
        <dbReference type="Proteomes" id="UP000216147"/>
    </source>
</evidence>
<name>A0A258HKW3_9CAUL</name>
<dbReference type="InterPro" id="IPR050679">
    <property type="entry name" value="Bact_HTH_transcr_reg"/>
</dbReference>
<comment type="caution">
    <text evidence="6">The sequence shown here is derived from an EMBL/GenBank/DDBJ whole genome shotgun (WGS) entry which is preliminary data.</text>
</comment>
<sequence length="427" mass="46643">MIRASGLKAGQLVASEQDLRSRHDTGRSVLRQAVRILDERGVATMKRGAGGGLIVSPPDPQSAGRALAILLESRMQGPHALDRLLNATDTHVFLTSTPRLDLAECERVRHLARRLSQNASASLPRANEIKDLLGAIRRLVKDPLAGLAYQVTADYGQDLAPDSVVAGGQDFQRAWWDALLEMVEAQMAGDVAALFDLRRRQLDVIRESQDAWSAMDRDNRLVPPIESDPQRRGPSSPAERLARELLRDVRRLGWQPGARIGGAGDLLARYGVTVGTLRQAVRILEQNSVVRMDRGRSGGLVITMPDSSKAIERATQFLGQTAIASEDLASFRRQLILKSLSAFCERAPGDRDRTLKQATSSHVFDQLGALSGDGALELFLSIVSVAFPQSAEGGVRSPKLLFEALSKGDAPRARRIYLEWTRGSDEP</sequence>